<dbReference type="Pfam" id="PF13420">
    <property type="entry name" value="Acetyltransf_4"/>
    <property type="match status" value="1"/>
</dbReference>
<accession>C6LEY9</accession>
<dbReference type="EMBL" id="ACCL02000009">
    <property type="protein sequence ID" value="EET60728.1"/>
    <property type="molecule type" value="Genomic_DNA"/>
</dbReference>
<protein>
    <submittedName>
        <fullName evidence="4">Acetyltransferase, GNAT family</fullName>
    </submittedName>
</protein>
<dbReference type="PROSITE" id="PS51186">
    <property type="entry name" value="GNAT"/>
    <property type="match status" value="1"/>
</dbReference>
<evidence type="ECO:0000313" key="5">
    <source>
        <dbReference type="Proteomes" id="UP000005561"/>
    </source>
</evidence>
<gene>
    <name evidence="4" type="ORF">BRYFOR_07190</name>
</gene>
<dbReference type="GO" id="GO:0016747">
    <property type="term" value="F:acyltransferase activity, transferring groups other than amino-acyl groups"/>
    <property type="evidence" value="ECO:0007669"/>
    <property type="project" value="InterPro"/>
</dbReference>
<dbReference type="RefSeq" id="WP_006861982.1">
    <property type="nucleotide sequence ID" value="NZ_ACCL02000009.1"/>
</dbReference>
<dbReference type="PANTHER" id="PTHR43072:SF23">
    <property type="entry name" value="UPF0039 PROTEIN C11D3.02C"/>
    <property type="match status" value="1"/>
</dbReference>
<dbReference type="Proteomes" id="UP000005561">
    <property type="component" value="Unassembled WGS sequence"/>
</dbReference>
<dbReference type="InterPro" id="IPR000182">
    <property type="entry name" value="GNAT_dom"/>
</dbReference>
<dbReference type="InterPro" id="IPR016181">
    <property type="entry name" value="Acyl_CoA_acyltransferase"/>
</dbReference>
<evidence type="ECO:0000256" key="1">
    <source>
        <dbReference type="ARBA" id="ARBA00022679"/>
    </source>
</evidence>
<comment type="caution">
    <text evidence="4">The sequence shown here is derived from an EMBL/GenBank/DDBJ whole genome shotgun (WGS) entry which is preliminary data.</text>
</comment>
<sequence>MIMKTEDIRIRPVTPADARQLLDIYAPYVEKTAISFEYDVPSPEAFEKRIRKTLQRYPYIAAERNGELLGYAYTSPFVGRAAYDWAVETSIYLREDCRKMGIGKMLYAKIEEISRAQNILSLNACIGCPENDAADAHLDRNSMQFHAHLGFRLVGEFYKCGYKFGTWYNMVWMEKIIGEHPAVPAPVIAFPDLDIKSLF</sequence>
<dbReference type="SUPFAM" id="SSF55729">
    <property type="entry name" value="Acyl-CoA N-acyltransferases (Nat)"/>
    <property type="match status" value="1"/>
</dbReference>
<dbReference type="Gene3D" id="3.40.630.30">
    <property type="match status" value="1"/>
</dbReference>
<evidence type="ECO:0000313" key="4">
    <source>
        <dbReference type="EMBL" id="EET60728.1"/>
    </source>
</evidence>
<proteinExistence type="predicted"/>
<dbReference type="PANTHER" id="PTHR43072">
    <property type="entry name" value="N-ACETYLTRANSFERASE"/>
    <property type="match status" value="1"/>
</dbReference>
<keyword evidence="2" id="KW-0012">Acyltransferase</keyword>
<evidence type="ECO:0000256" key="2">
    <source>
        <dbReference type="ARBA" id="ARBA00023315"/>
    </source>
</evidence>
<name>C6LEY9_9FIRM</name>
<evidence type="ECO:0000259" key="3">
    <source>
        <dbReference type="PROSITE" id="PS51186"/>
    </source>
</evidence>
<feature type="domain" description="N-acetyltransferase" evidence="3">
    <location>
        <begin position="8"/>
        <end position="178"/>
    </location>
</feature>
<keyword evidence="5" id="KW-1185">Reference proteome</keyword>
<dbReference type="eggNOG" id="COG1247">
    <property type="taxonomic scope" value="Bacteria"/>
</dbReference>
<reference evidence="4" key="1">
    <citation type="submission" date="2009-07" db="EMBL/GenBank/DDBJ databases">
        <authorList>
            <person name="Weinstock G."/>
            <person name="Sodergren E."/>
            <person name="Clifton S."/>
            <person name="Fulton L."/>
            <person name="Fulton B."/>
            <person name="Courtney L."/>
            <person name="Fronick C."/>
            <person name="Harrison M."/>
            <person name="Strong C."/>
            <person name="Farmer C."/>
            <person name="Delahaunty K."/>
            <person name="Markovic C."/>
            <person name="Hall O."/>
            <person name="Minx P."/>
            <person name="Tomlinson C."/>
            <person name="Mitreva M."/>
            <person name="Nelson J."/>
            <person name="Hou S."/>
            <person name="Wollam A."/>
            <person name="Pepin K.H."/>
            <person name="Johnson M."/>
            <person name="Bhonagiri V."/>
            <person name="Nash W.E."/>
            <person name="Warren W."/>
            <person name="Chinwalla A."/>
            <person name="Mardis E.R."/>
            <person name="Wilson R.K."/>
        </authorList>
    </citation>
    <scope>NUCLEOTIDE SEQUENCE [LARGE SCALE GENOMIC DNA]</scope>
    <source>
        <strain evidence="4">DSM 14469</strain>
    </source>
</reference>
<dbReference type="AlphaFoldDB" id="C6LEY9"/>
<keyword evidence="1" id="KW-0808">Transferase</keyword>
<organism evidence="4 5">
    <name type="scientific">Marvinbryantia formatexigens DSM 14469</name>
    <dbReference type="NCBI Taxonomy" id="478749"/>
    <lineage>
        <taxon>Bacteria</taxon>
        <taxon>Bacillati</taxon>
        <taxon>Bacillota</taxon>
        <taxon>Clostridia</taxon>
        <taxon>Lachnospirales</taxon>
        <taxon>Lachnospiraceae</taxon>
        <taxon>Marvinbryantia</taxon>
    </lineage>
</organism>
<dbReference type="STRING" id="168384.SAMN05660368_02384"/>